<organism evidence="1 2">
    <name type="scientific">Heracleum sosnowskyi</name>
    <dbReference type="NCBI Taxonomy" id="360622"/>
    <lineage>
        <taxon>Eukaryota</taxon>
        <taxon>Viridiplantae</taxon>
        <taxon>Streptophyta</taxon>
        <taxon>Embryophyta</taxon>
        <taxon>Tracheophyta</taxon>
        <taxon>Spermatophyta</taxon>
        <taxon>Magnoliopsida</taxon>
        <taxon>eudicotyledons</taxon>
        <taxon>Gunneridae</taxon>
        <taxon>Pentapetalae</taxon>
        <taxon>asterids</taxon>
        <taxon>campanulids</taxon>
        <taxon>Apiales</taxon>
        <taxon>Apiaceae</taxon>
        <taxon>Apioideae</taxon>
        <taxon>apioid superclade</taxon>
        <taxon>Tordylieae</taxon>
        <taxon>Tordyliinae</taxon>
        <taxon>Heracleum</taxon>
    </lineage>
</organism>
<evidence type="ECO:0000313" key="2">
    <source>
        <dbReference type="Proteomes" id="UP001237642"/>
    </source>
</evidence>
<sequence>MDSRKFVLWNCLHMELSVSDYVKIIRGDRATRSAKFISRKQWVVAGADDMYIRALSEANFLASLPSPFYNLKIVKLPPGYEESSMSCSLRTYLLGVSPKDTIVTTLPQVCVESIAILFHYYNVFVVLLFCRCKSCNQEMTAEDAEDWMYNQLEDTTHLLHGVVHSNGYGHLLRVNGREGGSRVLFDVILWTFGTACVKYLQFGQCNGCLKKVWAGILPYTCHHKGPFLINALCTQVAGILEHISQAMEKEIVNKLLKRLRDFMYVL</sequence>
<evidence type="ECO:0000313" key="1">
    <source>
        <dbReference type="EMBL" id="KAK1393351.1"/>
    </source>
</evidence>
<proteinExistence type="predicted"/>
<dbReference type="AlphaFoldDB" id="A0AAD8IXD9"/>
<reference evidence="1" key="1">
    <citation type="submission" date="2023-02" db="EMBL/GenBank/DDBJ databases">
        <title>Genome of toxic invasive species Heracleum sosnowskyi carries increased number of genes despite the absence of recent whole-genome duplications.</title>
        <authorList>
            <person name="Schelkunov M."/>
            <person name="Shtratnikova V."/>
            <person name="Makarenko M."/>
            <person name="Klepikova A."/>
            <person name="Omelchenko D."/>
            <person name="Novikova G."/>
            <person name="Obukhova E."/>
            <person name="Bogdanov V."/>
            <person name="Penin A."/>
            <person name="Logacheva M."/>
        </authorList>
    </citation>
    <scope>NUCLEOTIDE SEQUENCE</scope>
    <source>
        <strain evidence="1">Hsosn_3</strain>
        <tissue evidence="1">Leaf</tissue>
    </source>
</reference>
<dbReference type="PANTHER" id="PTHR46201">
    <property type="entry name" value="PHD FINGER PROTEIN MALE MEIOCYTE DEATH 1-RELATED"/>
    <property type="match status" value="1"/>
</dbReference>
<gene>
    <name evidence="1" type="ORF">POM88_012407</name>
</gene>
<dbReference type="PANTHER" id="PTHR46201:SF3">
    <property type="entry name" value="OS01G0877500 PROTEIN"/>
    <property type="match status" value="1"/>
</dbReference>
<name>A0AAD8IXD9_9APIA</name>
<protein>
    <submittedName>
        <fullName evidence="1">Uncharacterized protein</fullName>
    </submittedName>
</protein>
<reference evidence="1" key="2">
    <citation type="submission" date="2023-05" db="EMBL/GenBank/DDBJ databases">
        <authorList>
            <person name="Schelkunov M.I."/>
        </authorList>
    </citation>
    <scope>NUCLEOTIDE SEQUENCE</scope>
    <source>
        <strain evidence="1">Hsosn_3</strain>
        <tissue evidence="1">Leaf</tissue>
    </source>
</reference>
<keyword evidence="2" id="KW-1185">Reference proteome</keyword>
<dbReference type="EMBL" id="JAUIZM010000003">
    <property type="protein sequence ID" value="KAK1393351.1"/>
    <property type="molecule type" value="Genomic_DNA"/>
</dbReference>
<accession>A0AAD8IXD9</accession>
<comment type="caution">
    <text evidence="1">The sequence shown here is derived from an EMBL/GenBank/DDBJ whole genome shotgun (WGS) entry which is preliminary data.</text>
</comment>
<dbReference type="Proteomes" id="UP001237642">
    <property type="component" value="Unassembled WGS sequence"/>
</dbReference>